<dbReference type="STRING" id="44941.A0A397VP72"/>
<dbReference type="AlphaFoldDB" id="A0A397VP72"/>
<dbReference type="InterPro" id="IPR011009">
    <property type="entry name" value="Kinase-like_dom_sf"/>
</dbReference>
<evidence type="ECO:0000313" key="3">
    <source>
        <dbReference type="Proteomes" id="UP000266673"/>
    </source>
</evidence>
<dbReference type="InterPro" id="IPR000719">
    <property type="entry name" value="Prot_kinase_dom"/>
</dbReference>
<dbReference type="SUPFAM" id="SSF56112">
    <property type="entry name" value="Protein kinase-like (PK-like)"/>
    <property type="match status" value="1"/>
</dbReference>
<keyword evidence="3" id="KW-1185">Reference proteome</keyword>
<dbReference type="GO" id="GO:0005524">
    <property type="term" value="F:ATP binding"/>
    <property type="evidence" value="ECO:0007669"/>
    <property type="project" value="InterPro"/>
</dbReference>
<dbReference type="PANTHER" id="PTHR44329">
    <property type="entry name" value="SERINE/THREONINE-PROTEIN KINASE TNNI3K-RELATED"/>
    <property type="match status" value="1"/>
</dbReference>
<dbReference type="PROSITE" id="PS50011">
    <property type="entry name" value="PROTEIN_KINASE_DOM"/>
    <property type="match status" value="1"/>
</dbReference>
<proteinExistence type="predicted"/>
<gene>
    <name evidence="2" type="ORF">C2G38_2034152</name>
</gene>
<dbReference type="Pfam" id="PF07714">
    <property type="entry name" value="PK_Tyr_Ser-Thr"/>
    <property type="match status" value="1"/>
</dbReference>
<keyword evidence="2" id="KW-0418">Kinase</keyword>
<dbReference type="Proteomes" id="UP000266673">
    <property type="component" value="Unassembled WGS sequence"/>
</dbReference>
<reference evidence="2 3" key="1">
    <citation type="submission" date="2018-06" db="EMBL/GenBank/DDBJ databases">
        <title>Comparative genomics reveals the genomic features of Rhizophagus irregularis, R. cerebriforme, R. diaphanum and Gigaspora rosea, and their symbiotic lifestyle signature.</title>
        <authorList>
            <person name="Morin E."/>
            <person name="San Clemente H."/>
            <person name="Chen E.C.H."/>
            <person name="De La Providencia I."/>
            <person name="Hainaut M."/>
            <person name="Kuo A."/>
            <person name="Kohler A."/>
            <person name="Murat C."/>
            <person name="Tang N."/>
            <person name="Roy S."/>
            <person name="Loubradou J."/>
            <person name="Henrissat B."/>
            <person name="Grigoriev I.V."/>
            <person name="Corradi N."/>
            <person name="Roux C."/>
            <person name="Martin F.M."/>
        </authorList>
    </citation>
    <scope>NUCLEOTIDE SEQUENCE [LARGE SCALE GENOMIC DNA]</scope>
    <source>
        <strain evidence="2 3">DAOM 194757</strain>
    </source>
</reference>
<dbReference type="InterPro" id="IPR051681">
    <property type="entry name" value="Ser/Thr_Kinases-Pseudokinases"/>
</dbReference>
<evidence type="ECO:0000313" key="2">
    <source>
        <dbReference type="EMBL" id="RIB21713.1"/>
    </source>
</evidence>
<dbReference type="GO" id="GO:0004674">
    <property type="term" value="F:protein serine/threonine kinase activity"/>
    <property type="evidence" value="ECO:0007669"/>
    <property type="project" value="TreeGrafter"/>
</dbReference>
<dbReference type="InterPro" id="IPR001245">
    <property type="entry name" value="Ser-Thr/Tyr_kinase_cat_dom"/>
</dbReference>
<dbReference type="EMBL" id="QKWP01000345">
    <property type="protein sequence ID" value="RIB21713.1"/>
    <property type="molecule type" value="Genomic_DNA"/>
</dbReference>
<feature type="domain" description="Protein kinase" evidence="1">
    <location>
        <begin position="136"/>
        <end position="405"/>
    </location>
</feature>
<dbReference type="OrthoDB" id="1668230at2759"/>
<accession>A0A397VP72</accession>
<name>A0A397VP72_9GLOM</name>
<comment type="caution">
    <text evidence="2">The sequence shown here is derived from an EMBL/GenBank/DDBJ whole genome shotgun (WGS) entry which is preliminary data.</text>
</comment>
<dbReference type="Gene3D" id="1.10.510.10">
    <property type="entry name" value="Transferase(Phosphotransferase) domain 1"/>
    <property type="match status" value="1"/>
</dbReference>
<organism evidence="2 3">
    <name type="scientific">Gigaspora rosea</name>
    <dbReference type="NCBI Taxonomy" id="44941"/>
    <lineage>
        <taxon>Eukaryota</taxon>
        <taxon>Fungi</taxon>
        <taxon>Fungi incertae sedis</taxon>
        <taxon>Mucoromycota</taxon>
        <taxon>Glomeromycotina</taxon>
        <taxon>Glomeromycetes</taxon>
        <taxon>Diversisporales</taxon>
        <taxon>Gigasporaceae</taxon>
        <taxon>Gigaspora</taxon>
    </lineage>
</organism>
<evidence type="ECO:0000259" key="1">
    <source>
        <dbReference type="PROSITE" id="PS50011"/>
    </source>
</evidence>
<protein>
    <submittedName>
        <fullName evidence="2">Kinase-like domain-containing protein</fullName>
    </submittedName>
</protein>
<keyword evidence="2" id="KW-0808">Transferase</keyword>
<sequence length="452" mass="52504">MTEIRKDFVSKTYFELIYYSELYSSNYEEAIKLFNKLLYENSELTQEEKQSCQERTLRNVEREKELFKRGEPIKCNNCNLTRYSTRYCENCIIKYLKSFFGTWTSGSKIIDEFLRECQSNSGLPLHIMEWIPSDQLEDITPLVKGGISTVYIATWKRGAILDFNESKQEFVYSGPHKVVLKSLNSPDNPYEMIFNEAKKFVQIRSGDIVNAYGITKIKTPDDHFAIVMNYFSDGNLRDYLIKNQSALSLKDRIFAIWRISLALSNIHQQDLIHCNLHSRNILLYTNRCLLSGLGSCRPVNNESADKLYGAVPYMAPELLKYKKYSQATDIYGLGVLIWEIFAISQPFDYIPDSYQLAREIVCGLKLQMVPVIPNKIQSLINKCMDEDPLKRPTIEQVLDTIKSLYKEIYESQDLITEYENKKSYYSPSKIVVKPYTQVVHKSSIIDLNEKIL</sequence>